<dbReference type="Proteomes" id="UP000054007">
    <property type="component" value="Unassembled WGS sequence"/>
</dbReference>
<reference evidence="1 2" key="1">
    <citation type="journal article" date="2015" name="Fungal Genet. Biol.">
        <title>Evolution of novel wood decay mechanisms in Agaricales revealed by the genome sequences of Fistulina hepatica and Cylindrobasidium torrendii.</title>
        <authorList>
            <person name="Floudas D."/>
            <person name="Held B.W."/>
            <person name="Riley R."/>
            <person name="Nagy L.G."/>
            <person name="Koehler G."/>
            <person name="Ransdell A.S."/>
            <person name="Younus H."/>
            <person name="Chow J."/>
            <person name="Chiniquy J."/>
            <person name="Lipzen A."/>
            <person name="Tritt A."/>
            <person name="Sun H."/>
            <person name="Haridas S."/>
            <person name="LaButti K."/>
            <person name="Ohm R.A."/>
            <person name="Kues U."/>
            <person name="Blanchette R.A."/>
            <person name="Grigoriev I.V."/>
            <person name="Minto R.E."/>
            <person name="Hibbett D.S."/>
        </authorList>
    </citation>
    <scope>NUCLEOTIDE SEQUENCE [LARGE SCALE GENOMIC DNA]</scope>
    <source>
        <strain evidence="1 2">FP15055 ss-10</strain>
    </source>
</reference>
<protein>
    <submittedName>
        <fullName evidence="1">Uncharacterized protein</fullName>
    </submittedName>
</protein>
<evidence type="ECO:0000313" key="1">
    <source>
        <dbReference type="EMBL" id="KIY64778.1"/>
    </source>
</evidence>
<evidence type="ECO:0000313" key="2">
    <source>
        <dbReference type="Proteomes" id="UP000054007"/>
    </source>
</evidence>
<keyword evidence="2" id="KW-1185">Reference proteome</keyword>
<proteinExistence type="predicted"/>
<dbReference type="EMBL" id="KN880619">
    <property type="protein sequence ID" value="KIY64778.1"/>
    <property type="molecule type" value="Genomic_DNA"/>
</dbReference>
<organism evidence="1 2">
    <name type="scientific">Cylindrobasidium torrendii FP15055 ss-10</name>
    <dbReference type="NCBI Taxonomy" id="1314674"/>
    <lineage>
        <taxon>Eukaryota</taxon>
        <taxon>Fungi</taxon>
        <taxon>Dikarya</taxon>
        <taxon>Basidiomycota</taxon>
        <taxon>Agaricomycotina</taxon>
        <taxon>Agaricomycetes</taxon>
        <taxon>Agaricomycetidae</taxon>
        <taxon>Agaricales</taxon>
        <taxon>Marasmiineae</taxon>
        <taxon>Physalacriaceae</taxon>
        <taxon>Cylindrobasidium</taxon>
    </lineage>
</organism>
<gene>
    <name evidence="1" type="ORF">CYLTODRAFT_424926</name>
</gene>
<name>A0A0D7B2F7_9AGAR</name>
<dbReference type="AlphaFoldDB" id="A0A0D7B2F7"/>
<accession>A0A0D7B2F7</accession>
<sequence>MVLACCSSSSCSGPLLMAAAATAINLICFGDTQLGYHREARTFGGYRTQWAHYNGFNCSIKIANTLGRLCAWLSYR</sequence>